<evidence type="ECO:0000313" key="2">
    <source>
        <dbReference type="Proteomes" id="UP000004471"/>
    </source>
</evidence>
<name>F3FL09_PSESX</name>
<accession>F3FL09</accession>
<dbReference type="AlphaFoldDB" id="F3FL09"/>
<organism evidence="1 2">
    <name type="scientific">Pseudomonas syringae pv. japonica str. M301072</name>
    <dbReference type="NCBI Taxonomy" id="629262"/>
    <lineage>
        <taxon>Bacteria</taxon>
        <taxon>Pseudomonadati</taxon>
        <taxon>Pseudomonadota</taxon>
        <taxon>Gammaproteobacteria</taxon>
        <taxon>Pseudomonadales</taxon>
        <taxon>Pseudomonadaceae</taxon>
        <taxon>Pseudomonas</taxon>
        <taxon>Pseudomonas syringae</taxon>
    </lineage>
</organism>
<dbReference type="Proteomes" id="UP000004471">
    <property type="component" value="Unassembled WGS sequence"/>
</dbReference>
<proteinExistence type="predicted"/>
<evidence type="ECO:0000313" key="1">
    <source>
        <dbReference type="EMBL" id="EGH30895.1"/>
    </source>
</evidence>
<gene>
    <name evidence="1" type="ORF">PSYJA_18716</name>
</gene>
<feature type="non-terminal residue" evidence="1">
    <location>
        <position position="66"/>
    </location>
</feature>
<sequence>MRRALVIRAGFATRFAVIVAGYFATHLNEAIMSNGLKPGIGKDQWLQLVNEKGWLWTPAQPADALD</sequence>
<reference evidence="1 2" key="1">
    <citation type="journal article" date="2011" name="PLoS Pathog.">
        <title>Dynamic evolution of pathogenicity revealed by sequencing and comparative genomics of 19 Pseudomonas syringae isolates.</title>
        <authorList>
            <person name="Baltrus D.A."/>
            <person name="Nishimura M.T."/>
            <person name="Romanchuk A."/>
            <person name="Chang J.H."/>
            <person name="Mukhtar M.S."/>
            <person name="Cherkis K."/>
            <person name="Roach J."/>
            <person name="Grant S.R."/>
            <person name="Jones C.D."/>
            <person name="Dangl J.L."/>
        </authorList>
    </citation>
    <scope>NUCLEOTIDE SEQUENCE [LARGE SCALE GENOMIC DNA]</scope>
    <source>
        <strain evidence="2">M301072PT</strain>
    </source>
</reference>
<comment type="caution">
    <text evidence="1">The sequence shown here is derived from an EMBL/GenBank/DDBJ whole genome shotgun (WGS) entry which is preliminary data.</text>
</comment>
<protein>
    <submittedName>
        <fullName evidence="1">Uncharacterized protein</fullName>
    </submittedName>
</protein>
<dbReference type="HOGENOM" id="CLU_2837434_0_0_6"/>
<dbReference type="EMBL" id="AEAH01000868">
    <property type="protein sequence ID" value="EGH30895.1"/>
    <property type="molecule type" value="Genomic_DNA"/>
</dbReference>